<evidence type="ECO:0000313" key="3">
    <source>
        <dbReference type="EMBL" id="EDO34345.1"/>
    </source>
</evidence>
<reference evidence="3 4" key="1">
    <citation type="journal article" date="2007" name="Science">
        <title>Sea anemone genome reveals ancestral eumetazoan gene repertoire and genomic organization.</title>
        <authorList>
            <person name="Putnam N.H."/>
            <person name="Srivastava M."/>
            <person name="Hellsten U."/>
            <person name="Dirks B."/>
            <person name="Chapman J."/>
            <person name="Salamov A."/>
            <person name="Terry A."/>
            <person name="Shapiro H."/>
            <person name="Lindquist E."/>
            <person name="Kapitonov V.V."/>
            <person name="Jurka J."/>
            <person name="Genikhovich G."/>
            <person name="Grigoriev I.V."/>
            <person name="Lucas S.M."/>
            <person name="Steele R.E."/>
            <person name="Finnerty J.R."/>
            <person name="Technau U."/>
            <person name="Martindale M.Q."/>
            <person name="Rokhsar D.S."/>
        </authorList>
    </citation>
    <scope>NUCLEOTIDE SEQUENCE [LARGE SCALE GENOMIC DNA]</scope>
    <source>
        <strain evidence="4">CH2 X CH6</strain>
    </source>
</reference>
<evidence type="ECO:0000313" key="4">
    <source>
        <dbReference type="Proteomes" id="UP000001593"/>
    </source>
</evidence>
<dbReference type="eggNOG" id="KOG0619">
    <property type="taxonomic scope" value="Eukaryota"/>
</dbReference>
<dbReference type="SMART" id="SM00369">
    <property type="entry name" value="LRR_TYP"/>
    <property type="match status" value="6"/>
</dbReference>
<keyword evidence="4" id="KW-1185">Reference proteome</keyword>
<dbReference type="PANTHER" id="PTHR48051">
    <property type="match status" value="1"/>
</dbReference>
<keyword evidence="2" id="KW-0677">Repeat</keyword>
<dbReference type="OrthoDB" id="1728874at2759"/>
<gene>
    <name evidence="3" type="ORF">NEMVEDRAFT_v1g172905</name>
</gene>
<dbReference type="FunFam" id="3.80.10.10:FF:000230">
    <property type="entry name" value="Leucine-rich repeat-containing protein 57"/>
    <property type="match status" value="1"/>
</dbReference>
<dbReference type="Proteomes" id="UP000001593">
    <property type="component" value="Unassembled WGS sequence"/>
</dbReference>
<dbReference type="Pfam" id="PF00560">
    <property type="entry name" value="LRR_1"/>
    <property type="match status" value="1"/>
</dbReference>
<dbReference type="InterPro" id="IPR003591">
    <property type="entry name" value="Leu-rich_rpt_typical-subtyp"/>
</dbReference>
<dbReference type="InterPro" id="IPR001611">
    <property type="entry name" value="Leu-rich_rpt"/>
</dbReference>
<dbReference type="PANTHER" id="PTHR48051:SF1">
    <property type="entry name" value="RAS SUPPRESSOR PROTEIN 1"/>
    <property type="match status" value="1"/>
</dbReference>
<proteinExistence type="predicted"/>
<accession>A7SPM2</accession>
<dbReference type="PhylomeDB" id="A7SPM2"/>
<evidence type="ECO:0000256" key="1">
    <source>
        <dbReference type="ARBA" id="ARBA00022614"/>
    </source>
</evidence>
<dbReference type="STRING" id="45351.A7SPM2"/>
<evidence type="ECO:0000256" key="2">
    <source>
        <dbReference type="ARBA" id="ARBA00022737"/>
    </source>
</evidence>
<dbReference type="Pfam" id="PF13855">
    <property type="entry name" value="LRR_8"/>
    <property type="match status" value="1"/>
</dbReference>
<dbReference type="InterPro" id="IPR050216">
    <property type="entry name" value="LRR_domain-containing"/>
</dbReference>
<evidence type="ECO:0008006" key="5">
    <source>
        <dbReference type="Google" id="ProtNLM"/>
    </source>
</evidence>
<dbReference type="PROSITE" id="PS51450">
    <property type="entry name" value="LRR"/>
    <property type="match status" value="1"/>
</dbReference>
<dbReference type="EMBL" id="DS469735">
    <property type="protein sequence ID" value="EDO34345.1"/>
    <property type="molecule type" value="Genomic_DNA"/>
</dbReference>
<keyword evidence="1" id="KW-0433">Leucine-rich repeat</keyword>
<dbReference type="Gene3D" id="3.80.10.10">
    <property type="entry name" value="Ribonuclease Inhibitor"/>
    <property type="match status" value="2"/>
</dbReference>
<dbReference type="InterPro" id="IPR032675">
    <property type="entry name" value="LRR_dom_sf"/>
</dbReference>
<dbReference type="PRINTS" id="PR00019">
    <property type="entry name" value="LEURICHRPT"/>
</dbReference>
<dbReference type="InParanoid" id="A7SPM2"/>
<dbReference type="AlphaFoldDB" id="A7SPM2"/>
<sequence>MGNSISPHIENAQKTGVCSLKNRGLVEIPQPLLRLGATLRTLDLSDNKLKVLPSAIGNLTGLKNMTLSSNRLETLPSDLGKLKKLEVLMLNNNNLKVLPVGLFTNLTHLKTVSLASNQITAFPEDMCSLRHLDVIDLSDNKLQALPDGKMGQVQAVELNLNSNQISVLPASLASCPRLKVLRAEENCLTLDAVPREVLTKSQISLLALEGNLFSAKELQEREGYDKYMERFTATKKKFA</sequence>
<organism evidence="3 4">
    <name type="scientific">Nematostella vectensis</name>
    <name type="common">Starlet sea anemone</name>
    <dbReference type="NCBI Taxonomy" id="45351"/>
    <lineage>
        <taxon>Eukaryota</taxon>
        <taxon>Metazoa</taxon>
        <taxon>Cnidaria</taxon>
        <taxon>Anthozoa</taxon>
        <taxon>Hexacorallia</taxon>
        <taxon>Actiniaria</taxon>
        <taxon>Edwardsiidae</taxon>
        <taxon>Nematostella</taxon>
    </lineage>
</organism>
<dbReference type="KEGG" id="nve:5505660"/>
<dbReference type="SUPFAM" id="SSF52058">
    <property type="entry name" value="L domain-like"/>
    <property type="match status" value="1"/>
</dbReference>
<dbReference type="HOGENOM" id="CLU_000288_18_15_1"/>
<dbReference type="OMA" id="AYMERYT"/>
<protein>
    <recommendedName>
        <fullName evidence="5">Leucine-rich repeat-containing protein 57</fullName>
    </recommendedName>
</protein>
<name>A7SPM2_NEMVE</name>